<protein>
    <recommendedName>
        <fullName evidence="4">Type IV pilus assembly protein PilW</fullName>
    </recommendedName>
</protein>
<dbReference type="InterPro" id="IPR012902">
    <property type="entry name" value="N_methyl_site"/>
</dbReference>
<keyword evidence="1" id="KW-0812">Transmembrane</keyword>
<accession>A0A106BJ36</accession>
<evidence type="ECO:0008006" key="4">
    <source>
        <dbReference type="Google" id="ProtNLM"/>
    </source>
</evidence>
<dbReference type="GO" id="GO:0043683">
    <property type="term" value="P:type IV pilus assembly"/>
    <property type="evidence" value="ECO:0007669"/>
    <property type="project" value="InterPro"/>
</dbReference>
<dbReference type="PROSITE" id="PS00409">
    <property type="entry name" value="PROKAR_NTER_METHYL"/>
    <property type="match status" value="1"/>
</dbReference>
<keyword evidence="1" id="KW-0472">Membrane</keyword>
<sequence>MKTAAQLMPYERQRGFSLVELMIAMTIGFIVLAGIGYLYIESRQAFRSMDNLSRMQESARYTLEIIARDIRMAGYRGCASSSGDFHNTLNKGTESAYNFGLPINGYDGGAASWTPALPTDAGGLSGLSLLAGTDAIILRSATGSGTTVSKQPGNSSADLKVTTPNDLAINDIVMVTNCKAATVFQITNMNVNGAGQNVVHNTGAGVGPAAPGNSTKDLVENYSASGGEIIKMQSKSYFIRDGASGRPALWQFDNYKPAGGDNPAEIAEGVENMQILYGIDADSNGIVESYSAANAVANWSQVAAVRISLLVAGNDDNVATSKQKYNYNGALVDAPDQRLRQVFTTTVSVRNRTQ</sequence>
<dbReference type="RefSeq" id="WP_059758588.1">
    <property type="nucleotide sequence ID" value="NZ_LDUG01000048.1"/>
</dbReference>
<reference evidence="2 3" key="1">
    <citation type="journal article" date="2015" name="Appl. Environ. Microbiol.">
        <title>Aerobic and Anaerobic Thiosulfate Oxidation by a Cold-Adapted, Subglacial Chemoautotroph.</title>
        <authorList>
            <person name="Harrold Z.R."/>
            <person name="Skidmore M.L."/>
            <person name="Hamilton T.L."/>
            <person name="Desch L."/>
            <person name="Amada K."/>
            <person name="van Gelder W."/>
            <person name="Glover K."/>
            <person name="Roden E.E."/>
            <person name="Boyd E.S."/>
        </authorList>
    </citation>
    <scope>NUCLEOTIDE SEQUENCE [LARGE SCALE GENOMIC DNA]</scope>
    <source>
        <strain evidence="2 3">RG</strain>
    </source>
</reference>
<proteinExistence type="predicted"/>
<name>A0A106BJ36_THIDE</name>
<evidence type="ECO:0000313" key="2">
    <source>
        <dbReference type="EMBL" id="KVW93427.1"/>
    </source>
</evidence>
<keyword evidence="1" id="KW-1133">Transmembrane helix</keyword>
<organism evidence="2 3">
    <name type="scientific">Thiobacillus denitrificans</name>
    <dbReference type="NCBI Taxonomy" id="36861"/>
    <lineage>
        <taxon>Bacteria</taxon>
        <taxon>Pseudomonadati</taxon>
        <taxon>Pseudomonadota</taxon>
        <taxon>Betaproteobacteria</taxon>
        <taxon>Nitrosomonadales</taxon>
        <taxon>Thiobacillaceae</taxon>
        <taxon>Thiobacillus</taxon>
    </lineage>
</organism>
<dbReference type="NCBIfam" id="TIGR02532">
    <property type="entry name" value="IV_pilin_GFxxxE"/>
    <property type="match status" value="1"/>
</dbReference>
<keyword evidence="3" id="KW-1185">Reference proteome</keyword>
<evidence type="ECO:0000313" key="3">
    <source>
        <dbReference type="Proteomes" id="UP000064243"/>
    </source>
</evidence>
<dbReference type="EMBL" id="LDUG01000048">
    <property type="protein sequence ID" value="KVW93427.1"/>
    <property type="molecule type" value="Genomic_DNA"/>
</dbReference>
<dbReference type="Proteomes" id="UP000064243">
    <property type="component" value="Unassembled WGS sequence"/>
</dbReference>
<dbReference type="Pfam" id="PF16074">
    <property type="entry name" value="PilW"/>
    <property type="match status" value="1"/>
</dbReference>
<feature type="transmembrane region" description="Helical" evidence="1">
    <location>
        <begin position="21"/>
        <end position="40"/>
    </location>
</feature>
<dbReference type="AlphaFoldDB" id="A0A106BJ36"/>
<evidence type="ECO:0000256" key="1">
    <source>
        <dbReference type="SAM" id="Phobius"/>
    </source>
</evidence>
<comment type="caution">
    <text evidence="2">The sequence shown here is derived from an EMBL/GenBank/DDBJ whole genome shotgun (WGS) entry which is preliminary data.</text>
</comment>
<dbReference type="Pfam" id="PF07963">
    <property type="entry name" value="N_methyl"/>
    <property type="match status" value="1"/>
</dbReference>
<gene>
    <name evidence="2" type="ORF">ABW22_15020</name>
</gene>
<dbReference type="OrthoDB" id="5496259at2"/>
<dbReference type="InterPro" id="IPR032092">
    <property type="entry name" value="PilW"/>
</dbReference>
<dbReference type="PATRIC" id="fig|36861.3.peg.2830"/>